<comment type="caution">
    <text evidence="1">The sequence shown here is derived from an EMBL/GenBank/DDBJ whole genome shotgun (WGS) entry which is preliminary data.</text>
</comment>
<name>A0A0F8WMS3_9ZZZZ</name>
<proteinExistence type="predicted"/>
<evidence type="ECO:0000313" key="1">
    <source>
        <dbReference type="EMBL" id="KKK58177.1"/>
    </source>
</evidence>
<dbReference type="EMBL" id="LAZR01064108">
    <property type="protein sequence ID" value="KKK58177.1"/>
    <property type="molecule type" value="Genomic_DNA"/>
</dbReference>
<protein>
    <submittedName>
        <fullName evidence="1">Uncharacterized protein</fullName>
    </submittedName>
</protein>
<accession>A0A0F8WMS3</accession>
<gene>
    <name evidence="1" type="ORF">LCGC14_3047070</name>
</gene>
<sequence length="36" mass="4103">MIYTSPYPTISDLRSGQGLGQPDLITLFDQSVFERR</sequence>
<reference evidence="1" key="1">
    <citation type="journal article" date="2015" name="Nature">
        <title>Complex archaea that bridge the gap between prokaryotes and eukaryotes.</title>
        <authorList>
            <person name="Spang A."/>
            <person name="Saw J.H."/>
            <person name="Jorgensen S.L."/>
            <person name="Zaremba-Niedzwiedzka K."/>
            <person name="Martijn J."/>
            <person name="Lind A.E."/>
            <person name="van Eijk R."/>
            <person name="Schleper C."/>
            <person name="Guy L."/>
            <person name="Ettema T.J."/>
        </authorList>
    </citation>
    <scope>NUCLEOTIDE SEQUENCE</scope>
</reference>
<dbReference type="AlphaFoldDB" id="A0A0F8WMS3"/>
<feature type="non-terminal residue" evidence="1">
    <location>
        <position position="36"/>
    </location>
</feature>
<organism evidence="1">
    <name type="scientific">marine sediment metagenome</name>
    <dbReference type="NCBI Taxonomy" id="412755"/>
    <lineage>
        <taxon>unclassified sequences</taxon>
        <taxon>metagenomes</taxon>
        <taxon>ecological metagenomes</taxon>
    </lineage>
</organism>